<dbReference type="InterPro" id="IPR036390">
    <property type="entry name" value="WH_DNA-bd_sf"/>
</dbReference>
<dbReference type="PROSITE" id="PS50987">
    <property type="entry name" value="HTH_ARSR_2"/>
    <property type="match status" value="1"/>
</dbReference>
<evidence type="ECO:0000256" key="2">
    <source>
        <dbReference type="ARBA" id="ARBA00023125"/>
    </source>
</evidence>
<name>A0AAP2RC48_9EURY</name>
<reference evidence="5 6" key="1">
    <citation type="submission" date="2017-11" db="EMBL/GenBank/DDBJ databases">
        <title>Isolation and Characterization of Family Methanocellaceae Species from Potential Methane Hydrate Area Offshore Southwestern Taiwan.</title>
        <authorList>
            <person name="Zhang W.-L."/>
            <person name="Chen W.-C."/>
            <person name="Lai M.-C."/>
            <person name="Chen S.-C."/>
        </authorList>
    </citation>
    <scope>NUCLEOTIDE SEQUENCE [LARGE SCALE GENOMIC DNA]</scope>
    <source>
        <strain evidence="5 6">CWC-04</strain>
    </source>
</reference>
<dbReference type="GO" id="GO:0003677">
    <property type="term" value="F:DNA binding"/>
    <property type="evidence" value="ECO:0007669"/>
    <property type="project" value="UniProtKB-KW"/>
</dbReference>
<evidence type="ECO:0000256" key="3">
    <source>
        <dbReference type="ARBA" id="ARBA00023163"/>
    </source>
</evidence>
<dbReference type="InterPro" id="IPR036388">
    <property type="entry name" value="WH-like_DNA-bd_sf"/>
</dbReference>
<evidence type="ECO:0000313" key="5">
    <source>
        <dbReference type="EMBL" id="MCD1294534.1"/>
    </source>
</evidence>
<sequence length="219" mass="25453">MDMAYLLDILGNENRRNILTLLSYRPCYVTEISEELKVSPKAIIDHLKILEDAGLVESFYDQQRRKYYEIANNVRIEVSISPLMFRVNVSRVDIEADEQKMLHDKYAEEVALKKDLEYSLKHLYEEFQRLNRSSIELQEAQRSVQGMMSEITGMCIDIINEIAADQIEAELLYMLVRGPTSYDEIVSRLHIPDNVARSELAKLMKRGLLTYEKGLWSIA</sequence>
<organism evidence="5 6">
    <name type="scientific">Methanooceanicella nereidis</name>
    <dbReference type="NCBI Taxonomy" id="2052831"/>
    <lineage>
        <taxon>Archaea</taxon>
        <taxon>Methanobacteriati</taxon>
        <taxon>Methanobacteriota</taxon>
        <taxon>Stenosarchaea group</taxon>
        <taxon>Methanomicrobia</taxon>
        <taxon>Methanocellales</taxon>
        <taxon>Methanocellaceae</taxon>
        <taxon>Methanooceanicella</taxon>
    </lineage>
</organism>
<comment type="caution">
    <text evidence="5">The sequence shown here is derived from an EMBL/GenBank/DDBJ whole genome shotgun (WGS) entry which is preliminary data.</text>
</comment>
<dbReference type="GO" id="GO:0003700">
    <property type="term" value="F:DNA-binding transcription factor activity"/>
    <property type="evidence" value="ECO:0007669"/>
    <property type="project" value="InterPro"/>
</dbReference>
<dbReference type="InterPro" id="IPR011991">
    <property type="entry name" value="ArsR-like_HTH"/>
</dbReference>
<dbReference type="InterPro" id="IPR051081">
    <property type="entry name" value="HTH_MetalResp_TranReg"/>
</dbReference>
<keyword evidence="3" id="KW-0804">Transcription</keyword>
<protein>
    <submittedName>
        <fullName evidence="5">ArsR family transcriptional regulator</fullName>
    </submittedName>
</protein>
<keyword evidence="6" id="KW-1185">Reference proteome</keyword>
<dbReference type="CDD" id="cd00090">
    <property type="entry name" value="HTH_ARSR"/>
    <property type="match status" value="1"/>
</dbReference>
<gene>
    <name evidence="5" type="ORF">CUJ83_05905</name>
</gene>
<dbReference type="RefSeq" id="WP_230741367.1">
    <property type="nucleotide sequence ID" value="NZ_PGCK01000004.1"/>
</dbReference>
<dbReference type="SUPFAM" id="SSF46785">
    <property type="entry name" value="Winged helix' DNA-binding domain"/>
    <property type="match status" value="2"/>
</dbReference>
<dbReference type="Gene3D" id="1.10.10.10">
    <property type="entry name" value="Winged helix-like DNA-binding domain superfamily/Winged helix DNA-binding domain"/>
    <property type="match status" value="1"/>
</dbReference>
<dbReference type="PANTHER" id="PTHR33154:SF33">
    <property type="entry name" value="TRANSCRIPTIONAL REPRESSOR SDPR"/>
    <property type="match status" value="1"/>
</dbReference>
<accession>A0AAP2RC48</accession>
<evidence type="ECO:0000259" key="4">
    <source>
        <dbReference type="PROSITE" id="PS50987"/>
    </source>
</evidence>
<dbReference type="AlphaFoldDB" id="A0AAP2RC48"/>
<feature type="domain" description="HTH arsR-type" evidence="4">
    <location>
        <begin position="1"/>
        <end position="89"/>
    </location>
</feature>
<proteinExistence type="predicted"/>
<dbReference type="SMART" id="SM00418">
    <property type="entry name" value="HTH_ARSR"/>
    <property type="match status" value="1"/>
</dbReference>
<evidence type="ECO:0000256" key="1">
    <source>
        <dbReference type="ARBA" id="ARBA00023015"/>
    </source>
</evidence>
<dbReference type="Pfam" id="PF24270">
    <property type="entry name" value="HTH_Cmi2_C"/>
    <property type="match status" value="1"/>
</dbReference>
<dbReference type="EMBL" id="PGCK01000004">
    <property type="protein sequence ID" value="MCD1294534.1"/>
    <property type="molecule type" value="Genomic_DNA"/>
</dbReference>
<dbReference type="PANTHER" id="PTHR33154">
    <property type="entry name" value="TRANSCRIPTIONAL REGULATOR, ARSR FAMILY"/>
    <property type="match status" value="1"/>
</dbReference>
<keyword evidence="1" id="KW-0805">Transcription regulation</keyword>
<dbReference type="InterPro" id="IPR056346">
    <property type="entry name" value="HTH_Cmi2_C"/>
</dbReference>
<dbReference type="InterPro" id="IPR001845">
    <property type="entry name" value="HTH_ArsR_DNA-bd_dom"/>
</dbReference>
<dbReference type="Pfam" id="PF01022">
    <property type="entry name" value="HTH_5"/>
    <property type="match status" value="1"/>
</dbReference>
<keyword evidence="2" id="KW-0238">DNA-binding</keyword>
<evidence type="ECO:0000313" key="6">
    <source>
        <dbReference type="Proteomes" id="UP001320159"/>
    </source>
</evidence>
<dbReference type="Proteomes" id="UP001320159">
    <property type="component" value="Unassembled WGS sequence"/>
</dbReference>